<organism evidence="1 2">
    <name type="scientific">Exidia glandulosa HHB12029</name>
    <dbReference type="NCBI Taxonomy" id="1314781"/>
    <lineage>
        <taxon>Eukaryota</taxon>
        <taxon>Fungi</taxon>
        <taxon>Dikarya</taxon>
        <taxon>Basidiomycota</taxon>
        <taxon>Agaricomycotina</taxon>
        <taxon>Agaricomycetes</taxon>
        <taxon>Auriculariales</taxon>
        <taxon>Exidiaceae</taxon>
        <taxon>Exidia</taxon>
    </lineage>
</organism>
<sequence length="60" mass="6479">ARFDGGDRTDQTVFPGRRLDATWPGFYGDINFGADNCLYDTKGQNIGGQCCEVGSAEMIA</sequence>
<accession>A0A165Z3Y0</accession>
<proteinExistence type="predicted"/>
<feature type="non-terminal residue" evidence="1">
    <location>
        <position position="1"/>
    </location>
</feature>
<evidence type="ECO:0000313" key="1">
    <source>
        <dbReference type="EMBL" id="KZV79129.1"/>
    </source>
</evidence>
<evidence type="ECO:0000313" key="2">
    <source>
        <dbReference type="Proteomes" id="UP000077266"/>
    </source>
</evidence>
<gene>
    <name evidence="1" type="ORF">EXIGLDRAFT_632604</name>
</gene>
<dbReference type="STRING" id="1314781.A0A165Z3Y0"/>
<dbReference type="InParanoid" id="A0A165Z3Y0"/>
<keyword evidence="2" id="KW-1185">Reference proteome</keyword>
<reference evidence="1 2" key="1">
    <citation type="journal article" date="2016" name="Mol. Biol. Evol.">
        <title>Comparative Genomics of Early-Diverging Mushroom-Forming Fungi Provides Insights into the Origins of Lignocellulose Decay Capabilities.</title>
        <authorList>
            <person name="Nagy L.G."/>
            <person name="Riley R."/>
            <person name="Tritt A."/>
            <person name="Adam C."/>
            <person name="Daum C."/>
            <person name="Floudas D."/>
            <person name="Sun H."/>
            <person name="Yadav J.S."/>
            <person name="Pangilinan J."/>
            <person name="Larsson K.H."/>
            <person name="Matsuura K."/>
            <person name="Barry K."/>
            <person name="Labutti K."/>
            <person name="Kuo R."/>
            <person name="Ohm R.A."/>
            <person name="Bhattacharya S.S."/>
            <person name="Shirouzu T."/>
            <person name="Yoshinaga Y."/>
            <person name="Martin F.M."/>
            <person name="Grigoriev I.V."/>
            <person name="Hibbett D.S."/>
        </authorList>
    </citation>
    <scope>NUCLEOTIDE SEQUENCE [LARGE SCALE GENOMIC DNA]</scope>
    <source>
        <strain evidence="1 2">HHB12029</strain>
    </source>
</reference>
<name>A0A165Z3Y0_EXIGL</name>
<dbReference type="Proteomes" id="UP000077266">
    <property type="component" value="Unassembled WGS sequence"/>
</dbReference>
<dbReference type="OrthoDB" id="3027193at2759"/>
<protein>
    <submittedName>
        <fullName evidence="1">Uncharacterized protein</fullName>
    </submittedName>
</protein>
<dbReference type="EMBL" id="KV426675">
    <property type="protein sequence ID" value="KZV79129.1"/>
    <property type="molecule type" value="Genomic_DNA"/>
</dbReference>
<dbReference type="AlphaFoldDB" id="A0A165Z3Y0"/>